<dbReference type="OrthoDB" id="5431991at2"/>
<protein>
    <submittedName>
        <fullName evidence="1">Uncharacterized protein</fullName>
    </submittedName>
</protein>
<dbReference type="AlphaFoldDB" id="A0A1B9F5I8"/>
<organism evidence="1 2">
    <name type="scientific">Dissulfuribacter thermophilus</name>
    <dbReference type="NCBI Taxonomy" id="1156395"/>
    <lineage>
        <taxon>Bacteria</taxon>
        <taxon>Pseudomonadati</taxon>
        <taxon>Thermodesulfobacteriota</taxon>
        <taxon>Dissulfuribacteria</taxon>
        <taxon>Dissulfuribacterales</taxon>
        <taxon>Dissulfuribacteraceae</taxon>
        <taxon>Dissulfuribacter</taxon>
    </lineage>
</organism>
<dbReference type="Proteomes" id="UP000093080">
    <property type="component" value="Unassembled WGS sequence"/>
</dbReference>
<accession>A0A1B9F5I8</accession>
<evidence type="ECO:0000313" key="2">
    <source>
        <dbReference type="Proteomes" id="UP000093080"/>
    </source>
</evidence>
<comment type="caution">
    <text evidence="1">The sequence shown here is derived from an EMBL/GenBank/DDBJ whole genome shotgun (WGS) entry which is preliminary data.</text>
</comment>
<sequence length="86" mass="9972">MEENKKRERIMVKAESPSCACGYIGHMTVSELKERALGEEFDARCPVCRQIHLTREEIEELESQKITRSEKFCHIKEEAEARGNMS</sequence>
<keyword evidence="2" id="KW-1185">Reference proteome</keyword>
<dbReference type="STRING" id="1156395.DBT_1330"/>
<dbReference type="EMBL" id="MAGO01000006">
    <property type="protein sequence ID" value="OCC15207.1"/>
    <property type="molecule type" value="Genomic_DNA"/>
</dbReference>
<name>A0A1B9F5I8_9BACT</name>
<gene>
    <name evidence="1" type="ORF">DBT_1330</name>
</gene>
<evidence type="ECO:0000313" key="1">
    <source>
        <dbReference type="EMBL" id="OCC15207.1"/>
    </source>
</evidence>
<proteinExistence type="predicted"/>
<reference evidence="1 2" key="1">
    <citation type="submission" date="2016-06" db="EMBL/GenBank/DDBJ databases">
        <title>Respiratory ammonification of nitrate coupled to the oxidation of elemental sulfur in deep-sea autotrophic thermophilic bacteria.</title>
        <authorList>
            <person name="Slobodkina G.B."/>
            <person name="Mardanov A.V."/>
            <person name="Ravin N.V."/>
            <person name="Frolova A.A."/>
            <person name="Viryasiv M.B."/>
            <person name="Chernyh N.A."/>
            <person name="Bonch-Osmolovskaya E.A."/>
            <person name="Slobodkin A.I."/>
        </authorList>
    </citation>
    <scope>NUCLEOTIDE SEQUENCE [LARGE SCALE GENOMIC DNA]</scope>
    <source>
        <strain evidence="1 2">S69</strain>
    </source>
</reference>
<dbReference type="RefSeq" id="WP_067617936.1">
    <property type="nucleotide sequence ID" value="NZ_MAGO01000006.1"/>
</dbReference>